<evidence type="ECO:0000256" key="3">
    <source>
        <dbReference type="ARBA" id="ARBA00022771"/>
    </source>
</evidence>
<dbReference type="SUPFAM" id="SSF57850">
    <property type="entry name" value="RING/U-box"/>
    <property type="match status" value="1"/>
</dbReference>
<evidence type="ECO:0000313" key="12">
    <source>
        <dbReference type="Proteomes" id="UP000249619"/>
    </source>
</evidence>
<dbReference type="PANTHER" id="PTHR45865:SF1">
    <property type="entry name" value="E3 UBIQUITIN-PROTEIN LIGASE SHPRH"/>
    <property type="match status" value="1"/>
</dbReference>
<evidence type="ECO:0000256" key="8">
    <source>
        <dbReference type="SAM" id="MobiDB-lite"/>
    </source>
</evidence>
<evidence type="ECO:0000259" key="9">
    <source>
        <dbReference type="PROSITE" id="PS50089"/>
    </source>
</evidence>
<dbReference type="InterPro" id="IPR038718">
    <property type="entry name" value="SNF2-like_sf"/>
</dbReference>
<dbReference type="CDD" id="cd16568">
    <property type="entry name" value="RING-HC_ScPSH1-like"/>
    <property type="match status" value="1"/>
</dbReference>
<keyword evidence="3 7" id="KW-0863">Zinc-finger</keyword>
<dbReference type="GO" id="GO:0017111">
    <property type="term" value="F:ribonucleoside triphosphate phosphatase activity"/>
    <property type="evidence" value="ECO:0007669"/>
    <property type="project" value="UniProtKB-EC"/>
</dbReference>
<feature type="compositionally biased region" description="Polar residues" evidence="8">
    <location>
        <begin position="13"/>
        <end position="36"/>
    </location>
</feature>
<dbReference type="GO" id="GO:0005634">
    <property type="term" value="C:nucleus"/>
    <property type="evidence" value="ECO:0007669"/>
    <property type="project" value="TreeGrafter"/>
</dbReference>
<dbReference type="Pfam" id="PF00176">
    <property type="entry name" value="SNF2-rel_dom"/>
    <property type="match status" value="1"/>
</dbReference>
<dbReference type="Gene3D" id="3.30.40.10">
    <property type="entry name" value="Zinc/RING finger domain, C3HC4 (zinc finger)"/>
    <property type="match status" value="1"/>
</dbReference>
<dbReference type="InterPro" id="IPR017907">
    <property type="entry name" value="Znf_RING_CS"/>
</dbReference>
<dbReference type="SMART" id="SM00487">
    <property type="entry name" value="DEXDc"/>
    <property type="match status" value="1"/>
</dbReference>
<feature type="region of interest" description="Disordered" evidence="8">
    <location>
        <begin position="718"/>
        <end position="738"/>
    </location>
</feature>
<dbReference type="InterPro" id="IPR059033">
    <property type="entry name" value="C144_05_dom"/>
</dbReference>
<evidence type="ECO:0000256" key="7">
    <source>
        <dbReference type="PROSITE-ProRule" id="PRU00175"/>
    </source>
</evidence>
<keyword evidence="4 11" id="KW-0378">Hydrolase</keyword>
<evidence type="ECO:0000313" key="11">
    <source>
        <dbReference type="EMBL" id="RAR15869.1"/>
    </source>
</evidence>
<protein>
    <submittedName>
        <fullName evidence="11">ATP-dependent DNA helicase</fullName>
        <ecNumber evidence="11">3.6.1.15</ecNumber>
    </submittedName>
</protein>
<keyword evidence="11" id="KW-0347">Helicase</keyword>
<dbReference type="Pfam" id="PF26021">
    <property type="entry name" value="Ferritin_C144_05"/>
    <property type="match status" value="1"/>
</dbReference>
<feature type="region of interest" description="Disordered" evidence="8">
    <location>
        <begin position="13"/>
        <end position="38"/>
    </location>
</feature>
<evidence type="ECO:0000256" key="1">
    <source>
        <dbReference type="ARBA" id="ARBA00022723"/>
    </source>
</evidence>
<organism evidence="11 12">
    <name type="scientific">Stemphylium lycopersici</name>
    <name type="common">Tomato gray leaf spot disease fungus</name>
    <name type="synonym">Thyrospora lycopersici</name>
    <dbReference type="NCBI Taxonomy" id="183478"/>
    <lineage>
        <taxon>Eukaryota</taxon>
        <taxon>Fungi</taxon>
        <taxon>Dikarya</taxon>
        <taxon>Ascomycota</taxon>
        <taxon>Pezizomycotina</taxon>
        <taxon>Dothideomycetes</taxon>
        <taxon>Pleosporomycetidae</taxon>
        <taxon>Pleosporales</taxon>
        <taxon>Pleosporineae</taxon>
        <taxon>Pleosporaceae</taxon>
        <taxon>Stemphylium</taxon>
    </lineage>
</organism>
<dbReference type="InterPro" id="IPR000330">
    <property type="entry name" value="SNF2_N"/>
</dbReference>
<feature type="compositionally biased region" description="Low complexity" evidence="8">
    <location>
        <begin position="1178"/>
        <end position="1208"/>
    </location>
</feature>
<dbReference type="SMART" id="SM00184">
    <property type="entry name" value="RING"/>
    <property type="match status" value="1"/>
</dbReference>
<dbReference type="FunFam" id="3.40.50.10810:FF:000059">
    <property type="entry name" value="SNF2 family helicase/ATPase, putative"/>
    <property type="match status" value="1"/>
</dbReference>
<evidence type="ECO:0000256" key="4">
    <source>
        <dbReference type="ARBA" id="ARBA00022801"/>
    </source>
</evidence>
<dbReference type="GO" id="GO:0000209">
    <property type="term" value="P:protein polyubiquitination"/>
    <property type="evidence" value="ECO:0007669"/>
    <property type="project" value="TreeGrafter"/>
</dbReference>
<dbReference type="InterPro" id="IPR027417">
    <property type="entry name" value="P-loop_NTPase"/>
</dbReference>
<name>A0A364NEY9_STELY</name>
<reference evidence="12" key="1">
    <citation type="submission" date="2018-05" db="EMBL/GenBank/DDBJ databases">
        <title>Draft genome sequence of Stemphylium lycopersici strain CIDEFI 213.</title>
        <authorList>
            <person name="Medina R."/>
            <person name="Franco M.E.E."/>
            <person name="Lucentini C.G."/>
            <person name="Saparrat M.C.N."/>
            <person name="Balatti P.A."/>
        </authorList>
    </citation>
    <scope>NUCLEOTIDE SEQUENCE [LARGE SCALE GENOMIC DNA]</scope>
    <source>
        <strain evidence="12">CIDEFI 213</strain>
    </source>
</reference>
<dbReference type="GO" id="GO:0004386">
    <property type="term" value="F:helicase activity"/>
    <property type="evidence" value="ECO:0007669"/>
    <property type="project" value="UniProtKB-KW"/>
</dbReference>
<evidence type="ECO:0000256" key="5">
    <source>
        <dbReference type="ARBA" id="ARBA00022833"/>
    </source>
</evidence>
<feature type="region of interest" description="Disordered" evidence="8">
    <location>
        <begin position="1176"/>
        <end position="1208"/>
    </location>
</feature>
<dbReference type="GO" id="GO:0061630">
    <property type="term" value="F:ubiquitin protein ligase activity"/>
    <property type="evidence" value="ECO:0007669"/>
    <property type="project" value="TreeGrafter"/>
</dbReference>
<keyword evidence="5" id="KW-0862">Zinc</keyword>
<feature type="compositionally biased region" description="Basic and acidic residues" evidence="8">
    <location>
        <begin position="1388"/>
        <end position="1400"/>
    </location>
</feature>
<keyword evidence="12" id="KW-1185">Reference proteome</keyword>
<gene>
    <name evidence="11" type="ORF">DDE83_000666</name>
</gene>
<dbReference type="InterPro" id="IPR052583">
    <property type="entry name" value="ATP-helicase/E3_Ub-Ligase"/>
</dbReference>
<evidence type="ECO:0000256" key="6">
    <source>
        <dbReference type="ARBA" id="ARBA00022840"/>
    </source>
</evidence>
<feature type="domain" description="RING-type" evidence="9">
    <location>
        <begin position="1114"/>
        <end position="1152"/>
    </location>
</feature>
<dbReference type="InterPro" id="IPR049730">
    <property type="entry name" value="SNF2/RAD54-like_C"/>
</dbReference>
<dbReference type="PROSITE" id="PS51192">
    <property type="entry name" value="HELICASE_ATP_BIND_1"/>
    <property type="match status" value="1"/>
</dbReference>
<dbReference type="STRING" id="183478.A0A364NEY9"/>
<dbReference type="CDD" id="cd18070">
    <property type="entry name" value="DEXQc_SHPRH"/>
    <property type="match status" value="1"/>
</dbReference>
<keyword evidence="2" id="KW-0547">Nucleotide-binding</keyword>
<dbReference type="GO" id="GO:0006974">
    <property type="term" value="P:DNA damage response"/>
    <property type="evidence" value="ECO:0007669"/>
    <property type="project" value="TreeGrafter"/>
</dbReference>
<dbReference type="SUPFAM" id="SSF52540">
    <property type="entry name" value="P-loop containing nucleoside triphosphate hydrolases"/>
    <property type="match status" value="2"/>
</dbReference>
<dbReference type="InterPro" id="IPR013083">
    <property type="entry name" value="Znf_RING/FYVE/PHD"/>
</dbReference>
<dbReference type="Gene3D" id="3.40.50.300">
    <property type="entry name" value="P-loop containing nucleotide triphosphate hydrolases"/>
    <property type="match status" value="1"/>
</dbReference>
<dbReference type="InterPro" id="IPR001841">
    <property type="entry name" value="Znf_RING"/>
</dbReference>
<dbReference type="InterPro" id="IPR014001">
    <property type="entry name" value="Helicase_ATP-bd"/>
</dbReference>
<dbReference type="CDD" id="cd18793">
    <property type="entry name" value="SF2_C_SNF"/>
    <property type="match status" value="1"/>
</dbReference>
<comment type="caution">
    <text evidence="11">The sequence shown here is derived from an EMBL/GenBank/DDBJ whole genome shotgun (WGS) entry which is preliminary data.</text>
</comment>
<dbReference type="PROSITE" id="PS00518">
    <property type="entry name" value="ZF_RING_1"/>
    <property type="match status" value="1"/>
</dbReference>
<dbReference type="EC" id="3.6.1.15" evidence="11"/>
<dbReference type="Pfam" id="PF13639">
    <property type="entry name" value="zf-RING_2"/>
    <property type="match status" value="1"/>
</dbReference>
<feature type="region of interest" description="Disordered" evidence="8">
    <location>
        <begin position="1378"/>
        <end position="1409"/>
    </location>
</feature>
<accession>A0A364NEY9</accession>
<feature type="domain" description="Helicase ATP-binding" evidence="10">
    <location>
        <begin position="313"/>
        <end position="517"/>
    </location>
</feature>
<evidence type="ECO:0000259" key="10">
    <source>
        <dbReference type="PROSITE" id="PS51192"/>
    </source>
</evidence>
<dbReference type="Proteomes" id="UP000249619">
    <property type="component" value="Unassembled WGS sequence"/>
</dbReference>
<proteinExistence type="predicted"/>
<dbReference type="PROSITE" id="PS50089">
    <property type="entry name" value="ZF_RING_2"/>
    <property type="match status" value="1"/>
</dbReference>
<keyword evidence="6" id="KW-0067">ATP-binding</keyword>
<dbReference type="PANTHER" id="PTHR45865">
    <property type="entry name" value="E3 UBIQUITIN-PROTEIN LIGASE SHPRH FAMILY MEMBER"/>
    <property type="match status" value="1"/>
</dbReference>
<dbReference type="GO" id="GO:0005524">
    <property type="term" value="F:ATP binding"/>
    <property type="evidence" value="ECO:0007669"/>
    <property type="project" value="InterPro"/>
</dbReference>
<dbReference type="Gene3D" id="3.40.50.10810">
    <property type="entry name" value="Tandem AAA-ATPase domain"/>
    <property type="match status" value="1"/>
</dbReference>
<sequence>MFSFQGSVEVASASSYAPTTTKTSEVASSPPAQDASSGCLDTINTLFAARREQEPSAKRRKHVSGAAYENVEMTDATADSQEPMVLELESVRREAPHAPLQIALFNPSNDTGVHIVTAAPPPSIDAILPHLRNAATLGTTRQGKKSKAVSRAAFCRCLLHRPAPAKGLYRLEVEMRWTLGISVVEGPEVRGHYVTRDLKLLSAYMSDAVSLDDKKWTLSDFYESVHVPPKHLHVSPRIKQAFLDTTLLPFQERTVDWLLRREGVAYSPSGALDPFVNTSPPASFRRMQDATGLPCYVSQLRGTIVTDLDAAKADPLQSLQGGILAEEMGLGKTVELIALILHHKRELPKGNVYDTYTGAHVKASGGTLIITPPSILEQWISEMHAHAPELKVCHYKGLPSATAPKKHHPPATVDYLMQHDVVVTTYQVLSKEIHHAIPPPDRSSRRVKRHERRTSPLMGISWWRVCLDEAQMVENGVSQAAQVARIIPRCNAWAVTGTPLRKDIQDLRGLLIFLRCDAFANNTAVWSRLDKASFKGIFNEITLRNTKDKIRDEVQLPPQKRIVITVPFTAIEEQYYDEMMQRMCDSCWLTSEGLPEDEERGLDDPEIIERMRDWLVRLRQTCLHANVGRRNRKALGTRSGALRTVQEVLEIMIDQNDAKWKAEAREMILCLLKQGHIQAYAGDFANRAKSAIPYYTTALSEAQLYVASCRTELLEEEEKLGRTSTAAPREAGEDGEVEAENVGRIPVLRKSLRSFLELEHAAQFFTATAHHQIKEDIALTEPGTEEWHVMDRAETSFYDAAKSVRRELLQEAKRRAQQQMTKVNSKKPFHQIPKIKDLPDLGGIEARKILDTMDNISDYLNAQAKQIETWRSKIVDILLTRLMDDDDDQETTGEEYDESLKAQDELYVYIMGLRTLVADRHAAVHGLKDPLTEHELKAAEKQALKKEGEGDRGHAPELVIEIVNTRNMVKSRLQAGSLKGILSGIRTLVTSVQWKANAGDVRAAAELSILEEQIKKVQAIAAEQAKAITELEKEQEMYRGTMNQRLEYYRQFQNISDSVAKYKEDLDEKFDARAFNETENLRAKKKNSAAGFKTKCTYLRHLRSENQNETTAECIICREDIESGVLTTCGHKYCKDCINQWWRSHRTCPTCKQKLGSSDFKDISFKPSEIKAQEEEAAVTSANAAASTPAQEASSSSTPNCSTSATTPPSIYTDISTETMKQIQNIDLPDSYGTKIDTIARHLLWIRANDPGAKSILFSQFSDFFTVLREAFKKWNIGATSINEPDGIRQFKSDPAVECLLLDAKSDSSGLTLVNATYVFLCEPLINPAIELQAVSRVHRIGQTRGTTVYMYLVGGTVEEAIYDISVKRRLEYMTRSDGLQVPGAGGEGRDGDGDTRVPDADAPPSSSLDHARENYLDKADSAHLASAPLKNLLHKKGNGEVVPEADLWHCLFGKRRKAGAPVVAAEGAVGSAVEREVAKAMLLEMRVGFE</sequence>
<evidence type="ECO:0000256" key="2">
    <source>
        <dbReference type="ARBA" id="ARBA00022741"/>
    </source>
</evidence>
<dbReference type="EMBL" id="QGDH01000007">
    <property type="protein sequence ID" value="RAR15869.1"/>
    <property type="molecule type" value="Genomic_DNA"/>
</dbReference>
<keyword evidence="1" id="KW-0479">Metal-binding</keyword>
<dbReference type="GO" id="GO:0008270">
    <property type="term" value="F:zinc ion binding"/>
    <property type="evidence" value="ECO:0007669"/>
    <property type="project" value="UniProtKB-KW"/>
</dbReference>